<evidence type="ECO:0000256" key="10">
    <source>
        <dbReference type="RuleBase" id="RU364004"/>
    </source>
</evidence>
<comment type="caution">
    <text evidence="13">The sequence shown here is derived from an EMBL/GenBank/DDBJ whole genome shotgun (WGS) entry which is preliminary data.</text>
</comment>
<dbReference type="GO" id="GO:0031429">
    <property type="term" value="C:box H/ACA snoRNP complex"/>
    <property type="evidence" value="ECO:0007669"/>
    <property type="project" value="TreeGrafter"/>
</dbReference>
<evidence type="ECO:0000256" key="3">
    <source>
        <dbReference type="ARBA" id="ARBA00022517"/>
    </source>
</evidence>
<dbReference type="Pfam" id="PF04410">
    <property type="entry name" value="Gar1"/>
    <property type="match status" value="1"/>
</dbReference>
<dbReference type="Proteomes" id="UP000075714">
    <property type="component" value="Unassembled WGS sequence"/>
</dbReference>
<accession>A0A150G260</accession>
<feature type="domain" description="BACK" evidence="12">
    <location>
        <begin position="159"/>
        <end position="258"/>
    </location>
</feature>
<comment type="function">
    <text evidence="9">Required for ribosome biogenesis. Part of a complex which catalyzes pseudouridylation of rRNA. This involves the isomerization of uridine such that the ribose is subsequently attached to C5, instead of the normal N1. Pseudouridine ('psi') residues may serve to stabilize the conformation of rRNAs.</text>
</comment>
<keyword evidence="3 10" id="KW-0690">Ribosome biogenesis</keyword>
<dbReference type="InterPro" id="IPR000210">
    <property type="entry name" value="BTB/POZ_dom"/>
</dbReference>
<comment type="subunit">
    <text evidence="10">Component of the small nucleolar ribonucleoprotein particles containing H/ACA-type snoRNAs (H/ACA snoRNPs).</text>
</comment>
<dbReference type="InterPro" id="IPR011333">
    <property type="entry name" value="SKP1/BTB/POZ_sf"/>
</dbReference>
<comment type="similarity">
    <text evidence="8 10">Belongs to the GAR1 family.</text>
</comment>
<evidence type="ECO:0000313" key="14">
    <source>
        <dbReference type="Proteomes" id="UP000075714"/>
    </source>
</evidence>
<sequence length="337" mass="36677">MRGEAVVKLTNEKIPYFNAPIFLENKTQIGKVEEILGPINSVYFTIKMSEGVVATSYKAGDKFFIDPMKLLPLERFLPKPKGAPGAGGGRGCLTGQELPVRGVDARGLYTVLRFFYTGECLLEPTSAIPIYDAAHRLAVPGLSAACDAYIRRVLCPETACSLLQHALRFEMADYASACSRVIRSSFDAVVQTDGFLCLDMDALLRLLEDNIPHQNEGSVFRAAWRWGMSSVRRMQDMPRLFKLVKVPNLSMRDLVVLAGPLPAASQLPRSDGSKSGREDAMGGTSGWRDDAAATAAAARLREAQEMLMNSMLGGMDLVQAVRVAVELQAALLTSDPS</sequence>
<keyword evidence="7 10" id="KW-0687">Ribonucleoprotein</keyword>
<keyword evidence="5 10" id="KW-0694">RNA-binding</keyword>
<dbReference type="AlphaFoldDB" id="A0A150G260"/>
<evidence type="ECO:0000259" key="12">
    <source>
        <dbReference type="SMART" id="SM00875"/>
    </source>
</evidence>
<evidence type="ECO:0000256" key="8">
    <source>
        <dbReference type="ARBA" id="ARBA00038293"/>
    </source>
</evidence>
<dbReference type="PANTHER" id="PTHR23237:SF6">
    <property type="entry name" value="H_ACA RIBONUCLEOPROTEIN COMPLEX SUBUNIT 1"/>
    <property type="match status" value="1"/>
</dbReference>
<evidence type="ECO:0000256" key="1">
    <source>
        <dbReference type="ARBA" id="ARBA00004604"/>
    </source>
</evidence>
<dbReference type="OrthoDB" id="2187159at2759"/>
<dbReference type="CDD" id="cd18186">
    <property type="entry name" value="BTB_POZ_ZBTB_KLHL-like"/>
    <property type="match status" value="1"/>
</dbReference>
<keyword evidence="4 10" id="KW-0698">rRNA processing</keyword>
<evidence type="ECO:0000256" key="7">
    <source>
        <dbReference type="ARBA" id="ARBA00023274"/>
    </source>
</evidence>
<dbReference type="Gene3D" id="3.30.710.10">
    <property type="entry name" value="Potassium Channel Kv1.1, Chain A"/>
    <property type="match status" value="1"/>
</dbReference>
<keyword evidence="6 10" id="KW-0539">Nucleus</keyword>
<keyword evidence="14" id="KW-1185">Reference proteome</keyword>
<evidence type="ECO:0000313" key="13">
    <source>
        <dbReference type="EMBL" id="KXZ43585.1"/>
    </source>
</evidence>
<dbReference type="SUPFAM" id="SSF54695">
    <property type="entry name" value="POZ domain"/>
    <property type="match status" value="1"/>
</dbReference>
<proteinExistence type="inferred from homology"/>
<dbReference type="SUPFAM" id="SSF50447">
    <property type="entry name" value="Translation proteins"/>
    <property type="match status" value="1"/>
</dbReference>
<protein>
    <recommendedName>
        <fullName evidence="10">H/ACA ribonucleoprotein complex subunit</fullName>
    </recommendedName>
</protein>
<evidence type="ECO:0000256" key="4">
    <source>
        <dbReference type="ARBA" id="ARBA00022552"/>
    </source>
</evidence>
<evidence type="ECO:0000256" key="2">
    <source>
        <dbReference type="ARBA" id="ARBA00004906"/>
    </source>
</evidence>
<dbReference type="InterPro" id="IPR007504">
    <property type="entry name" value="H/ACA_rnp_Gar1/Naf1"/>
</dbReference>
<dbReference type="STRING" id="33097.A0A150G260"/>
<dbReference type="FunFam" id="2.40.10.230:FF:000001">
    <property type="entry name" value="H/ACA ribonucleoprotein complex subunit"/>
    <property type="match status" value="1"/>
</dbReference>
<dbReference type="Gene3D" id="2.40.10.230">
    <property type="entry name" value="Probable tRNA pseudouridine synthase domain"/>
    <property type="match status" value="1"/>
</dbReference>
<name>A0A150G260_GONPE</name>
<evidence type="ECO:0000256" key="6">
    <source>
        <dbReference type="ARBA" id="ARBA00023242"/>
    </source>
</evidence>
<dbReference type="Pfam" id="PF07707">
    <property type="entry name" value="BACK"/>
    <property type="match status" value="1"/>
</dbReference>
<dbReference type="Pfam" id="PF00651">
    <property type="entry name" value="BTB"/>
    <property type="match status" value="1"/>
</dbReference>
<evidence type="ECO:0000256" key="11">
    <source>
        <dbReference type="SAM" id="MobiDB-lite"/>
    </source>
</evidence>
<dbReference type="CDD" id="cd14733">
    <property type="entry name" value="BACK"/>
    <property type="match status" value="1"/>
</dbReference>
<comment type="function">
    <text evidence="10">Required for ribosome biogenesis. Part of a complex which catalyzes pseudouridylation of rRNA. This involves the isomerization of uridine such that the ribose is subsequently attached to C5, instead of the normal N1. Pseudouridine ("psi") residues may serve to stabilize the conformation of rRNAs.</text>
</comment>
<dbReference type="SMART" id="SM00875">
    <property type="entry name" value="BACK"/>
    <property type="match status" value="1"/>
</dbReference>
<evidence type="ECO:0000256" key="9">
    <source>
        <dbReference type="ARBA" id="ARBA00059623"/>
    </source>
</evidence>
<gene>
    <name evidence="13" type="ORF">GPECTOR_86g378</name>
</gene>
<dbReference type="GO" id="GO:0034513">
    <property type="term" value="F:box H/ACA snoRNA binding"/>
    <property type="evidence" value="ECO:0007669"/>
    <property type="project" value="TreeGrafter"/>
</dbReference>
<dbReference type="EMBL" id="LSYV01000087">
    <property type="protein sequence ID" value="KXZ43585.1"/>
    <property type="molecule type" value="Genomic_DNA"/>
</dbReference>
<organism evidence="13 14">
    <name type="scientific">Gonium pectorale</name>
    <name type="common">Green alga</name>
    <dbReference type="NCBI Taxonomy" id="33097"/>
    <lineage>
        <taxon>Eukaryota</taxon>
        <taxon>Viridiplantae</taxon>
        <taxon>Chlorophyta</taxon>
        <taxon>core chlorophytes</taxon>
        <taxon>Chlorophyceae</taxon>
        <taxon>CS clade</taxon>
        <taxon>Chlamydomonadales</taxon>
        <taxon>Volvocaceae</taxon>
        <taxon>Gonium</taxon>
    </lineage>
</organism>
<dbReference type="GO" id="GO:0000454">
    <property type="term" value="P:snoRNA guided rRNA pseudouridine synthesis"/>
    <property type="evidence" value="ECO:0007669"/>
    <property type="project" value="TreeGrafter"/>
</dbReference>
<feature type="region of interest" description="Disordered" evidence="11">
    <location>
        <begin position="265"/>
        <end position="288"/>
    </location>
</feature>
<reference evidence="14" key="1">
    <citation type="journal article" date="2016" name="Nat. Commun.">
        <title>The Gonium pectorale genome demonstrates co-option of cell cycle regulation during the evolution of multicellularity.</title>
        <authorList>
            <person name="Hanschen E.R."/>
            <person name="Marriage T.N."/>
            <person name="Ferris P.J."/>
            <person name="Hamaji T."/>
            <person name="Toyoda A."/>
            <person name="Fujiyama A."/>
            <person name="Neme R."/>
            <person name="Noguchi H."/>
            <person name="Minakuchi Y."/>
            <person name="Suzuki M."/>
            <person name="Kawai-Toyooka H."/>
            <person name="Smith D.R."/>
            <person name="Sparks H."/>
            <person name="Anderson J."/>
            <person name="Bakaric R."/>
            <person name="Luria V."/>
            <person name="Karger A."/>
            <person name="Kirschner M.W."/>
            <person name="Durand P.M."/>
            <person name="Michod R.E."/>
            <person name="Nozaki H."/>
            <person name="Olson B.J."/>
        </authorList>
    </citation>
    <scope>NUCLEOTIDE SEQUENCE [LARGE SCALE GENOMIC DNA]</scope>
    <source>
        <strain evidence="14">NIES-2863</strain>
    </source>
</reference>
<dbReference type="PANTHER" id="PTHR23237">
    <property type="entry name" value="NUCLEOLAR PROTEIN FAMILY A MEMBER 1 SNORNP PROTEIN GAR1"/>
    <property type="match status" value="1"/>
</dbReference>
<evidence type="ECO:0000256" key="5">
    <source>
        <dbReference type="ARBA" id="ARBA00022884"/>
    </source>
</evidence>
<dbReference type="InterPro" id="IPR011705">
    <property type="entry name" value="BACK"/>
</dbReference>
<dbReference type="InterPro" id="IPR038664">
    <property type="entry name" value="Gar1/Naf1_Cbf5-bd_sf"/>
</dbReference>
<dbReference type="Gene3D" id="1.25.40.420">
    <property type="match status" value="1"/>
</dbReference>
<dbReference type="InterPro" id="IPR009000">
    <property type="entry name" value="Transl_B-barrel_sf"/>
</dbReference>
<feature type="compositionally biased region" description="Basic and acidic residues" evidence="11">
    <location>
        <begin position="271"/>
        <end position="280"/>
    </location>
</feature>
<comment type="pathway">
    <text evidence="2">Protein modification; protein ubiquitination.</text>
</comment>
<comment type="subcellular location">
    <subcellularLocation>
        <location evidence="1 10">Nucleus</location>
        <location evidence="1 10">Nucleolus</location>
    </subcellularLocation>
</comment>